<dbReference type="NCBIfam" id="TIGR02532">
    <property type="entry name" value="IV_pilin_GFxxxE"/>
    <property type="match status" value="1"/>
</dbReference>
<dbReference type="Pfam" id="PF07963">
    <property type="entry name" value="N_methyl"/>
    <property type="match status" value="1"/>
</dbReference>
<dbReference type="InterPro" id="IPR045584">
    <property type="entry name" value="Pilin-like"/>
</dbReference>
<dbReference type="InterPro" id="IPR031982">
    <property type="entry name" value="PilE-like"/>
</dbReference>
<comment type="caution">
    <text evidence="2">The sequence shown here is derived from an EMBL/GenBank/DDBJ whole genome shotgun (WGS) entry which is preliminary data.</text>
</comment>
<dbReference type="AlphaFoldDB" id="A0A931IYL4"/>
<sequence length="149" mass="16113">MQRRTHKGRGVSLIELTVAMALGSTVAGMALPSWTAAAQKGRRADAHQLAQQIEAAQSAHYLQHRRYADALGLLQPYGVRAVSPRGHYEARLQSGDAQGYRLTIQALSSSPQSHDGTCASFHLVSTRGHLVHGAQAASGFDTQRECWPQ</sequence>
<proteinExistence type="predicted"/>
<dbReference type="InterPro" id="IPR012902">
    <property type="entry name" value="N_methyl_site"/>
</dbReference>
<feature type="transmembrane region" description="Helical" evidence="1">
    <location>
        <begin position="12"/>
        <end position="34"/>
    </location>
</feature>
<dbReference type="PROSITE" id="PS00409">
    <property type="entry name" value="PROKAR_NTER_METHYL"/>
    <property type="match status" value="1"/>
</dbReference>
<protein>
    <submittedName>
        <fullName evidence="2">Prepilin-type N-terminal cleavage/methylation domain-containing protein</fullName>
    </submittedName>
</protein>
<keyword evidence="1" id="KW-0472">Membrane</keyword>
<dbReference type="RefSeq" id="WP_198100718.1">
    <property type="nucleotide sequence ID" value="NZ_JAEDAL010000003.1"/>
</dbReference>
<keyword evidence="1" id="KW-0812">Transmembrane</keyword>
<dbReference type="Gene3D" id="3.30.700.10">
    <property type="entry name" value="Glycoprotein, Type 4 Pilin"/>
    <property type="match status" value="1"/>
</dbReference>
<dbReference type="Proteomes" id="UP000620139">
    <property type="component" value="Unassembled WGS sequence"/>
</dbReference>
<gene>
    <name evidence="2" type="ORF">I7X43_08980</name>
</gene>
<dbReference type="EMBL" id="JAEDAL010000003">
    <property type="protein sequence ID" value="MBH9552988.1"/>
    <property type="molecule type" value="Genomic_DNA"/>
</dbReference>
<dbReference type="SUPFAM" id="SSF54523">
    <property type="entry name" value="Pili subunits"/>
    <property type="match status" value="1"/>
</dbReference>
<evidence type="ECO:0000313" key="3">
    <source>
        <dbReference type="Proteomes" id="UP000620139"/>
    </source>
</evidence>
<reference evidence="2" key="1">
    <citation type="submission" date="2020-12" db="EMBL/GenBank/DDBJ databases">
        <title>The genome sequence of Inhella sp. 4Y17.</title>
        <authorList>
            <person name="Liu Y."/>
        </authorList>
    </citation>
    <scope>NUCLEOTIDE SEQUENCE</scope>
    <source>
        <strain evidence="2">4Y10</strain>
    </source>
</reference>
<organism evidence="2 3">
    <name type="scientific">Inhella gelatinilytica</name>
    <dbReference type="NCBI Taxonomy" id="2795030"/>
    <lineage>
        <taxon>Bacteria</taxon>
        <taxon>Pseudomonadati</taxon>
        <taxon>Pseudomonadota</taxon>
        <taxon>Betaproteobacteria</taxon>
        <taxon>Burkholderiales</taxon>
        <taxon>Sphaerotilaceae</taxon>
        <taxon>Inhella</taxon>
    </lineage>
</organism>
<keyword evidence="3" id="KW-1185">Reference proteome</keyword>
<evidence type="ECO:0000256" key="1">
    <source>
        <dbReference type="SAM" id="Phobius"/>
    </source>
</evidence>
<evidence type="ECO:0000313" key="2">
    <source>
        <dbReference type="EMBL" id="MBH9552988.1"/>
    </source>
</evidence>
<dbReference type="GO" id="GO:0043683">
    <property type="term" value="P:type IV pilus assembly"/>
    <property type="evidence" value="ECO:0007669"/>
    <property type="project" value="InterPro"/>
</dbReference>
<accession>A0A931IYL4</accession>
<dbReference type="Pfam" id="PF16732">
    <property type="entry name" value="ComP_DUS"/>
    <property type="match status" value="1"/>
</dbReference>
<keyword evidence="1" id="KW-1133">Transmembrane helix</keyword>
<name>A0A931IYL4_9BURK</name>